<dbReference type="AlphaFoldDB" id="A0A926JUW5"/>
<dbReference type="RefSeq" id="WP_187966764.1">
    <property type="nucleotide sequence ID" value="NZ_JACVDC010000066.1"/>
</dbReference>
<name>A0A926JUW5_9FLAO</name>
<dbReference type="Proteomes" id="UP000653730">
    <property type="component" value="Unassembled WGS sequence"/>
</dbReference>
<dbReference type="NCBIfam" id="NF038153">
    <property type="entry name" value="lant_leader_L1a"/>
    <property type="match status" value="1"/>
</dbReference>
<accession>A0A926JUW5</accession>
<dbReference type="InterPro" id="IPR058238">
    <property type="entry name" value="Lant_leader_dom"/>
</dbReference>
<proteinExistence type="predicted"/>
<evidence type="ECO:0000313" key="1">
    <source>
        <dbReference type="EMBL" id="MBC9797631.1"/>
    </source>
</evidence>
<protein>
    <submittedName>
        <fullName evidence="1">Class I lanthipeptide</fullName>
    </submittedName>
</protein>
<keyword evidence="2" id="KW-1185">Reference proteome</keyword>
<dbReference type="EMBL" id="JACVDC010000066">
    <property type="protein sequence ID" value="MBC9797631.1"/>
    <property type="molecule type" value="Genomic_DNA"/>
</dbReference>
<organism evidence="1 2">
    <name type="scientific">Sinomicrobium weinanense</name>
    <dbReference type="NCBI Taxonomy" id="2842200"/>
    <lineage>
        <taxon>Bacteria</taxon>
        <taxon>Pseudomonadati</taxon>
        <taxon>Bacteroidota</taxon>
        <taxon>Flavobacteriia</taxon>
        <taxon>Flavobacteriales</taxon>
        <taxon>Flavobacteriaceae</taxon>
        <taxon>Sinomicrobium</taxon>
    </lineage>
</organism>
<comment type="caution">
    <text evidence="1">The sequence shown here is derived from an EMBL/GenBank/DDBJ whole genome shotgun (WGS) entry which is preliminary data.</text>
</comment>
<evidence type="ECO:0000313" key="2">
    <source>
        <dbReference type="Proteomes" id="UP000653730"/>
    </source>
</evidence>
<sequence length="58" mass="6415">MKKKDLKNLSLNKKIISRLDQETAREILGGETGYSCETCPGPTQSIKQDCITVCNNIS</sequence>
<reference evidence="1 2" key="1">
    <citation type="submission" date="2020-09" db="EMBL/GenBank/DDBJ databases">
        <title>Sinomicrobium weinanense sp. nov., a halophilic bacteria isolated from saline-alkali soil.</title>
        <authorList>
            <person name="Wu P."/>
            <person name="Ren H."/>
            <person name="Mei Y."/>
            <person name="Liang Y."/>
            <person name="Chen Z."/>
        </authorList>
    </citation>
    <scope>NUCLEOTIDE SEQUENCE [LARGE SCALE GENOMIC DNA]</scope>
    <source>
        <strain evidence="1 2">FJxs</strain>
    </source>
</reference>
<gene>
    <name evidence="1" type="ORF">IBL28_16780</name>
</gene>